<keyword evidence="3 8" id="KW-0349">Heme</keyword>
<keyword evidence="5 9" id="KW-0560">Oxidoreductase</keyword>
<keyword evidence="4 8" id="KW-0479">Metal-binding</keyword>
<evidence type="ECO:0000256" key="4">
    <source>
        <dbReference type="ARBA" id="ARBA00022723"/>
    </source>
</evidence>
<dbReference type="GO" id="GO:0020037">
    <property type="term" value="F:heme binding"/>
    <property type="evidence" value="ECO:0007669"/>
    <property type="project" value="InterPro"/>
</dbReference>
<dbReference type="Proteomes" id="UP000660729">
    <property type="component" value="Unassembled WGS sequence"/>
</dbReference>
<dbReference type="GO" id="GO:0004497">
    <property type="term" value="F:monooxygenase activity"/>
    <property type="evidence" value="ECO:0007669"/>
    <property type="project" value="UniProtKB-KW"/>
</dbReference>
<evidence type="ECO:0000256" key="8">
    <source>
        <dbReference type="PIRSR" id="PIRSR602401-1"/>
    </source>
</evidence>
<evidence type="ECO:0000256" key="5">
    <source>
        <dbReference type="ARBA" id="ARBA00023002"/>
    </source>
</evidence>
<evidence type="ECO:0000313" key="12">
    <source>
        <dbReference type="Proteomes" id="UP000660729"/>
    </source>
</evidence>
<comment type="cofactor">
    <cofactor evidence="1 8">
        <name>heme</name>
        <dbReference type="ChEBI" id="CHEBI:30413"/>
    </cofactor>
</comment>
<comment type="caution">
    <text evidence="11">The sequence shown here is derived from an EMBL/GenBank/DDBJ whole genome shotgun (WGS) entry which is preliminary data.</text>
</comment>
<evidence type="ECO:0000256" key="10">
    <source>
        <dbReference type="SAM" id="Phobius"/>
    </source>
</evidence>
<organism evidence="11 12">
    <name type="scientific">Pseudocercospora fuligena</name>
    <dbReference type="NCBI Taxonomy" id="685502"/>
    <lineage>
        <taxon>Eukaryota</taxon>
        <taxon>Fungi</taxon>
        <taxon>Dikarya</taxon>
        <taxon>Ascomycota</taxon>
        <taxon>Pezizomycotina</taxon>
        <taxon>Dothideomycetes</taxon>
        <taxon>Dothideomycetidae</taxon>
        <taxon>Mycosphaerellales</taxon>
        <taxon>Mycosphaerellaceae</taxon>
        <taxon>Pseudocercospora</taxon>
    </lineage>
</organism>
<dbReference type="GO" id="GO:0005506">
    <property type="term" value="F:iron ion binding"/>
    <property type="evidence" value="ECO:0007669"/>
    <property type="project" value="InterPro"/>
</dbReference>
<dbReference type="OrthoDB" id="2789670at2759"/>
<evidence type="ECO:0000256" key="2">
    <source>
        <dbReference type="ARBA" id="ARBA00010617"/>
    </source>
</evidence>
<evidence type="ECO:0000256" key="7">
    <source>
        <dbReference type="ARBA" id="ARBA00023033"/>
    </source>
</evidence>
<name>A0A8H6RPA4_9PEZI</name>
<keyword evidence="6 8" id="KW-0408">Iron</keyword>
<dbReference type="PROSITE" id="PS00086">
    <property type="entry name" value="CYTOCHROME_P450"/>
    <property type="match status" value="1"/>
</dbReference>
<proteinExistence type="inferred from homology"/>
<keyword evidence="10" id="KW-1133">Transmembrane helix</keyword>
<evidence type="ECO:0000256" key="9">
    <source>
        <dbReference type="RuleBase" id="RU000461"/>
    </source>
</evidence>
<dbReference type="PANTHER" id="PTHR46300:SF7">
    <property type="entry name" value="P450, PUTATIVE (EUROFUNG)-RELATED"/>
    <property type="match status" value="1"/>
</dbReference>
<dbReference type="Pfam" id="PF00067">
    <property type="entry name" value="p450"/>
    <property type="match status" value="1"/>
</dbReference>
<dbReference type="PANTHER" id="PTHR46300">
    <property type="entry name" value="P450, PUTATIVE (EUROFUNG)-RELATED-RELATED"/>
    <property type="match status" value="1"/>
</dbReference>
<keyword evidence="12" id="KW-1185">Reference proteome</keyword>
<evidence type="ECO:0000256" key="6">
    <source>
        <dbReference type="ARBA" id="ARBA00023004"/>
    </source>
</evidence>
<protein>
    <submittedName>
        <fullName evidence="11">Multifunctional cytochrome P450 monooxygenase</fullName>
    </submittedName>
</protein>
<accession>A0A8H6RPA4</accession>
<keyword evidence="7 9" id="KW-0503">Monooxygenase</keyword>
<evidence type="ECO:0000313" key="11">
    <source>
        <dbReference type="EMBL" id="KAF7193761.1"/>
    </source>
</evidence>
<dbReference type="EMBL" id="JABCIY010000071">
    <property type="protein sequence ID" value="KAF7193761.1"/>
    <property type="molecule type" value="Genomic_DNA"/>
</dbReference>
<feature type="binding site" description="axial binding residue" evidence="8">
    <location>
        <position position="445"/>
    </location>
    <ligand>
        <name>heme</name>
        <dbReference type="ChEBI" id="CHEBI:30413"/>
    </ligand>
    <ligandPart>
        <name>Fe</name>
        <dbReference type="ChEBI" id="CHEBI:18248"/>
    </ligandPart>
</feature>
<dbReference type="GO" id="GO:0016705">
    <property type="term" value="F:oxidoreductase activity, acting on paired donors, with incorporation or reduction of molecular oxygen"/>
    <property type="evidence" value="ECO:0007669"/>
    <property type="project" value="InterPro"/>
</dbReference>
<dbReference type="CDD" id="cd11065">
    <property type="entry name" value="CYP64-like"/>
    <property type="match status" value="1"/>
</dbReference>
<dbReference type="AlphaFoldDB" id="A0A8H6RPA4"/>
<evidence type="ECO:0000256" key="1">
    <source>
        <dbReference type="ARBA" id="ARBA00001971"/>
    </source>
</evidence>
<sequence>MHDSFNILIATLVGLGSIAVLLAVRKTFRPKSEAQKYPLPPGPKPLPLLGNLRDLPKPGQREWEHWTRFQEEYGPIASLNVLGNIIIILNDAKLAVELLDKRANLHSSRPKMVFSEELCGWSNLMIFQSPSQLRASRKQFHSIVGTQSALSRFSELQEIETDRFLLRVLESPDDLLQHVRTEAGAIILKVAYGYSIIPRGPDPMVAQVNEVMEQFSLATAAGAWLVDVIPALKYLPDWFPGTQFKKTARKWKACLVEMAERPVRFVKQQMAQQSYEPSFVSNVYDRAEMKMSAEEEHITKYTAASMYAGGADTSVSSMQTFFLAMMLHPEVQQKAREEIEQVIGSERLPSLADRPHLPYIEAVVQEVFRWHAIAPLGLPHATIADDVCNGYLIPKGATLMANIWWFTHDPQTYSNPSTFHPERFLGSNPEKDPRDYIFGFGRRVCPGKLLADSSVWLTVAKSLAALEIRKPVNQNGKEIEVEAKFDPGTISHPAPFKARIIPRSEKYVELIKDIERTHPWDSSHAEALKDL</sequence>
<dbReference type="InterPro" id="IPR050364">
    <property type="entry name" value="Cytochrome_P450_fung"/>
</dbReference>
<comment type="similarity">
    <text evidence="2 9">Belongs to the cytochrome P450 family.</text>
</comment>
<dbReference type="Gene3D" id="1.10.630.10">
    <property type="entry name" value="Cytochrome P450"/>
    <property type="match status" value="1"/>
</dbReference>
<feature type="transmembrane region" description="Helical" evidence="10">
    <location>
        <begin position="6"/>
        <end position="24"/>
    </location>
</feature>
<dbReference type="InterPro" id="IPR017972">
    <property type="entry name" value="Cyt_P450_CS"/>
</dbReference>
<keyword evidence="10" id="KW-0812">Transmembrane</keyword>
<gene>
    <name evidence="11" type="ORF">HII31_04830</name>
</gene>
<dbReference type="InterPro" id="IPR036396">
    <property type="entry name" value="Cyt_P450_sf"/>
</dbReference>
<dbReference type="InterPro" id="IPR001128">
    <property type="entry name" value="Cyt_P450"/>
</dbReference>
<dbReference type="InterPro" id="IPR002401">
    <property type="entry name" value="Cyt_P450_E_grp-I"/>
</dbReference>
<keyword evidence="10" id="KW-0472">Membrane</keyword>
<dbReference type="SUPFAM" id="SSF48264">
    <property type="entry name" value="Cytochrome P450"/>
    <property type="match status" value="1"/>
</dbReference>
<evidence type="ECO:0000256" key="3">
    <source>
        <dbReference type="ARBA" id="ARBA00022617"/>
    </source>
</evidence>
<dbReference type="PRINTS" id="PR00463">
    <property type="entry name" value="EP450I"/>
</dbReference>
<reference evidence="11" key="1">
    <citation type="submission" date="2020-04" db="EMBL/GenBank/DDBJ databases">
        <title>Draft genome resource of the tomato pathogen Pseudocercospora fuligena.</title>
        <authorList>
            <person name="Zaccaron A."/>
        </authorList>
    </citation>
    <scope>NUCLEOTIDE SEQUENCE</scope>
    <source>
        <strain evidence="11">PF001</strain>
    </source>
</reference>